<proteinExistence type="predicted"/>
<reference evidence="2 3" key="1">
    <citation type="submission" date="2024-10" db="EMBL/GenBank/DDBJ databases">
        <title>Updated reference genomes for cyclostephanoid diatoms.</title>
        <authorList>
            <person name="Roberts W.R."/>
            <person name="Alverson A.J."/>
        </authorList>
    </citation>
    <scope>NUCLEOTIDE SEQUENCE [LARGE SCALE GENOMIC DNA]</scope>
    <source>
        <strain evidence="2 3">AJA010-31</strain>
    </source>
</reference>
<dbReference type="Pfam" id="PF20710">
    <property type="entry name" value="DUF6824"/>
    <property type="match status" value="1"/>
</dbReference>
<evidence type="ECO:0000259" key="1">
    <source>
        <dbReference type="Pfam" id="PF20710"/>
    </source>
</evidence>
<organism evidence="2 3">
    <name type="scientific">Cyclotella atomus</name>
    <dbReference type="NCBI Taxonomy" id="382360"/>
    <lineage>
        <taxon>Eukaryota</taxon>
        <taxon>Sar</taxon>
        <taxon>Stramenopiles</taxon>
        <taxon>Ochrophyta</taxon>
        <taxon>Bacillariophyta</taxon>
        <taxon>Coscinodiscophyceae</taxon>
        <taxon>Thalassiosirophycidae</taxon>
        <taxon>Stephanodiscales</taxon>
        <taxon>Stephanodiscaceae</taxon>
        <taxon>Cyclotella</taxon>
    </lineage>
</organism>
<evidence type="ECO:0000313" key="3">
    <source>
        <dbReference type="Proteomes" id="UP001530400"/>
    </source>
</evidence>
<dbReference type="Proteomes" id="UP001530400">
    <property type="component" value="Unassembled WGS sequence"/>
</dbReference>
<sequence length="258" mass="27987">MCNTVIPPSNTSGGRADILMQIAQQANLVRKTFQDAPKSTVSNATTAAAAALASMNKKRQADGNSQVAAPSKKQAMLNSRYFHSSIAHLTNRNASTNRCEATQLVAQRTELANVEPSKPLSSFSDGNLNTSEQQVHVTKNDIVCGGSKIIDEFIGNKRFRVWIDLHSKPFSKAPRMEDKLKIARSIVHTIQACVPPGRFLTCTSSGAWVDIGYDKSVQVTMQILTNEVKSRFRTVPVKPTSPPSIAVSKPKTFASMAA</sequence>
<keyword evidence="3" id="KW-1185">Reference proteome</keyword>
<feature type="domain" description="DUF6824" evidence="1">
    <location>
        <begin position="141"/>
        <end position="224"/>
    </location>
</feature>
<dbReference type="EMBL" id="JALLPJ020000659">
    <property type="protein sequence ID" value="KAL3786218.1"/>
    <property type="molecule type" value="Genomic_DNA"/>
</dbReference>
<comment type="caution">
    <text evidence="2">The sequence shown here is derived from an EMBL/GenBank/DDBJ whole genome shotgun (WGS) entry which is preliminary data.</text>
</comment>
<dbReference type="AlphaFoldDB" id="A0ABD3PDR1"/>
<gene>
    <name evidence="2" type="ORF">ACHAWO_009621</name>
</gene>
<evidence type="ECO:0000313" key="2">
    <source>
        <dbReference type="EMBL" id="KAL3786218.1"/>
    </source>
</evidence>
<accession>A0ABD3PDR1</accession>
<dbReference type="InterPro" id="IPR049227">
    <property type="entry name" value="DUF6824"/>
</dbReference>
<protein>
    <recommendedName>
        <fullName evidence="1">DUF6824 domain-containing protein</fullName>
    </recommendedName>
</protein>
<name>A0ABD3PDR1_9STRA</name>